<proteinExistence type="predicted"/>
<reference evidence="1 2" key="1">
    <citation type="journal article" date="2010" name="Science">
        <title>Pathogenicity determinants in smut fungi revealed by genome comparison.</title>
        <authorList>
            <person name="Schirawski J."/>
            <person name="Mannhaupt G."/>
            <person name="Muench K."/>
            <person name="Brefort T."/>
            <person name="Schipper K."/>
            <person name="Doehlemann G."/>
            <person name="Di Stasio M."/>
            <person name="Roessel N."/>
            <person name="Mendoza-Mendoza A."/>
            <person name="Pester D."/>
            <person name="Mueller O."/>
            <person name="Winterberg B."/>
            <person name="Meyer E."/>
            <person name="Ghareeb H."/>
            <person name="Wollenberg T."/>
            <person name="Muensterkoetter M."/>
            <person name="Wong P."/>
            <person name="Walter M."/>
            <person name="Stukenbrock E."/>
            <person name="Gueldener U."/>
            <person name="Kahmann R."/>
        </authorList>
    </citation>
    <scope>NUCLEOTIDE SEQUENCE [LARGE SCALE GENOMIC DNA]</scope>
    <source>
        <strain evidence="2">SRZ2</strain>
    </source>
</reference>
<dbReference type="VEuPathDB" id="FungiDB:sr11240"/>
<dbReference type="EMBL" id="FQ311431">
    <property type="protein sequence ID" value="CBQ68365.1"/>
    <property type="molecule type" value="Genomic_DNA"/>
</dbReference>
<dbReference type="HOGENOM" id="CLU_058676_0_0_1"/>
<dbReference type="Proteomes" id="UP000008867">
    <property type="component" value="Chromosome 10"/>
</dbReference>
<dbReference type="OrthoDB" id="2543616at2759"/>
<accession>E6ZMA8</accession>
<keyword evidence="2" id="KW-1185">Reference proteome</keyword>
<dbReference type="eggNOG" id="ENOG502R2VS">
    <property type="taxonomic scope" value="Eukaryota"/>
</dbReference>
<dbReference type="AlphaFoldDB" id="E6ZMA8"/>
<sequence length="374" mass="41984">MLLLRTLPGVLSALAIAAIVFTLECNAVRGILPVYGEDNSIVHPPPNPPATNFGRASTSAPPLTLDSFITQLSPSRIDQLQARSPSYYHQLPLHQNVPIINIQSGSQLVGQALRDYRSVVLVDSINNKVKRIDLRAGRFIQQDVQNPNKVLLLSSLDPNVHTLRRHLQHVPEDPHYPITMPSPVNTDHLPHLEGVPVLPEGHDTLGHMLYASVNSEESFWLVKHVRMPVEVRPNIEDYVAEAGSRAGDRIRGLLTNYAAARNKYSSAAMAGLLHGKKISVDPNLRDQRVDSMRQNRYLELTSGASRSNMIDALQQYGQFHYYDMHRMSTGPFKVKLDNYRANAPDAHMSISVREIDFNPSTFKTIVDKFRRFRV</sequence>
<name>E6ZMA8_SPORE</name>
<evidence type="ECO:0000313" key="1">
    <source>
        <dbReference type="EMBL" id="CBQ68365.1"/>
    </source>
</evidence>
<evidence type="ECO:0000313" key="2">
    <source>
        <dbReference type="Proteomes" id="UP000008867"/>
    </source>
</evidence>
<gene>
    <name evidence="1" type="ORF">sr11240</name>
</gene>
<organism evidence="1 2">
    <name type="scientific">Sporisorium reilianum (strain SRZ2)</name>
    <name type="common">Maize head smut fungus</name>
    <dbReference type="NCBI Taxonomy" id="999809"/>
    <lineage>
        <taxon>Eukaryota</taxon>
        <taxon>Fungi</taxon>
        <taxon>Dikarya</taxon>
        <taxon>Basidiomycota</taxon>
        <taxon>Ustilaginomycotina</taxon>
        <taxon>Ustilaginomycetes</taxon>
        <taxon>Ustilaginales</taxon>
        <taxon>Ustilaginaceae</taxon>
        <taxon>Sporisorium</taxon>
    </lineage>
</organism>
<protein>
    <submittedName>
        <fullName evidence="1">Uncharacterized protein</fullName>
    </submittedName>
</protein>